<accession>T0YD38</accession>
<comment type="caution">
    <text evidence="1">The sequence shown here is derived from an EMBL/GenBank/DDBJ whole genome shotgun (WGS) entry which is preliminary data.</text>
</comment>
<evidence type="ECO:0000313" key="1">
    <source>
        <dbReference type="EMBL" id="EQD31043.1"/>
    </source>
</evidence>
<dbReference type="EMBL" id="AUZX01014828">
    <property type="protein sequence ID" value="EQD31043.1"/>
    <property type="molecule type" value="Genomic_DNA"/>
</dbReference>
<reference evidence="1" key="1">
    <citation type="submission" date="2013-08" db="EMBL/GenBank/DDBJ databases">
        <authorList>
            <person name="Mendez C."/>
            <person name="Richter M."/>
            <person name="Ferrer M."/>
            <person name="Sanchez J."/>
        </authorList>
    </citation>
    <scope>NUCLEOTIDE SEQUENCE</scope>
</reference>
<gene>
    <name evidence="1" type="ORF">B1A_20105</name>
</gene>
<sequence length="60" mass="6832">MRFLVKIVQRESLHLRATDARLFASPLTPERLQSMEADVVMAERLDAFVARFARLQDTGG</sequence>
<dbReference type="AlphaFoldDB" id="T0YD38"/>
<proteinExistence type="predicted"/>
<protein>
    <submittedName>
        <fullName evidence="1">Uncharacterized protein</fullName>
    </submittedName>
</protein>
<name>T0YD38_9ZZZZ</name>
<organism evidence="1">
    <name type="scientific">mine drainage metagenome</name>
    <dbReference type="NCBI Taxonomy" id="410659"/>
    <lineage>
        <taxon>unclassified sequences</taxon>
        <taxon>metagenomes</taxon>
        <taxon>ecological metagenomes</taxon>
    </lineage>
</organism>
<reference evidence="1" key="2">
    <citation type="journal article" date="2014" name="ISME J.">
        <title>Microbial stratification in low pH oxic and suboxic macroscopic growths along an acid mine drainage.</title>
        <authorList>
            <person name="Mendez-Garcia C."/>
            <person name="Mesa V."/>
            <person name="Sprenger R.R."/>
            <person name="Richter M."/>
            <person name="Diez M.S."/>
            <person name="Solano J."/>
            <person name="Bargiela R."/>
            <person name="Golyshina O.V."/>
            <person name="Manteca A."/>
            <person name="Ramos J.L."/>
            <person name="Gallego J.R."/>
            <person name="Llorente I."/>
            <person name="Martins Dos Santos V.A."/>
            <person name="Jensen O.N."/>
            <person name="Pelaez A.I."/>
            <person name="Sanchez J."/>
            <person name="Ferrer M."/>
        </authorList>
    </citation>
    <scope>NUCLEOTIDE SEQUENCE</scope>
</reference>